<dbReference type="GO" id="GO:0008061">
    <property type="term" value="F:chitin binding"/>
    <property type="evidence" value="ECO:0007669"/>
    <property type="project" value="InterPro"/>
</dbReference>
<dbReference type="SUPFAM" id="SSF54556">
    <property type="entry name" value="Chitinase insertion domain"/>
    <property type="match status" value="1"/>
</dbReference>
<proteinExistence type="inferred from homology"/>
<organism evidence="8 9">
    <name type="scientific">Octopus vulgaris</name>
    <name type="common">Common octopus</name>
    <dbReference type="NCBI Taxonomy" id="6645"/>
    <lineage>
        <taxon>Eukaryota</taxon>
        <taxon>Metazoa</taxon>
        <taxon>Spiralia</taxon>
        <taxon>Lophotrochozoa</taxon>
        <taxon>Mollusca</taxon>
        <taxon>Cephalopoda</taxon>
        <taxon>Coleoidea</taxon>
        <taxon>Octopodiformes</taxon>
        <taxon>Octopoda</taxon>
        <taxon>Incirrata</taxon>
        <taxon>Octopodidae</taxon>
        <taxon>Octopus</taxon>
    </lineage>
</organism>
<evidence type="ECO:0000313" key="8">
    <source>
        <dbReference type="EMBL" id="CAI9741915.1"/>
    </source>
</evidence>
<dbReference type="Gene3D" id="3.20.20.80">
    <property type="entry name" value="Glycosidases"/>
    <property type="match status" value="1"/>
</dbReference>
<evidence type="ECO:0000256" key="1">
    <source>
        <dbReference type="ARBA" id="ARBA00022729"/>
    </source>
</evidence>
<dbReference type="InterPro" id="IPR011583">
    <property type="entry name" value="Chitinase_II/V-like_cat"/>
</dbReference>
<evidence type="ECO:0000313" key="9">
    <source>
        <dbReference type="Proteomes" id="UP001162480"/>
    </source>
</evidence>
<evidence type="ECO:0000256" key="2">
    <source>
        <dbReference type="ARBA" id="ARBA00022801"/>
    </source>
</evidence>
<dbReference type="Proteomes" id="UP001162480">
    <property type="component" value="Chromosome 27"/>
</dbReference>
<dbReference type="Gene3D" id="3.10.50.10">
    <property type="match status" value="1"/>
</dbReference>
<evidence type="ECO:0000259" key="7">
    <source>
        <dbReference type="PROSITE" id="PS51910"/>
    </source>
</evidence>
<dbReference type="InterPro" id="IPR001579">
    <property type="entry name" value="Glyco_hydro_18_chit_AS"/>
</dbReference>
<keyword evidence="2 5" id="KW-0378">Hydrolase</keyword>
<dbReference type="SUPFAM" id="SSF51445">
    <property type="entry name" value="(Trans)glycosidases"/>
    <property type="match status" value="1"/>
</dbReference>
<dbReference type="PROSITE" id="PS01095">
    <property type="entry name" value="GH18_1"/>
    <property type="match status" value="1"/>
</dbReference>
<dbReference type="PANTHER" id="PTHR11177:SF390">
    <property type="entry name" value="CHITINASE 11"/>
    <property type="match status" value="1"/>
</dbReference>
<keyword evidence="4 5" id="KW-0326">Glycosidase</keyword>
<evidence type="ECO:0000256" key="5">
    <source>
        <dbReference type="RuleBase" id="RU000489"/>
    </source>
</evidence>
<evidence type="ECO:0000256" key="4">
    <source>
        <dbReference type="ARBA" id="ARBA00023295"/>
    </source>
</evidence>
<dbReference type="InterPro" id="IPR050314">
    <property type="entry name" value="Glycosyl_Hydrlase_18"/>
</dbReference>
<reference evidence="8" key="1">
    <citation type="submission" date="2023-08" db="EMBL/GenBank/DDBJ databases">
        <authorList>
            <person name="Alioto T."/>
            <person name="Alioto T."/>
            <person name="Gomez Garrido J."/>
        </authorList>
    </citation>
    <scope>NUCLEOTIDE SEQUENCE</scope>
</reference>
<dbReference type="FunFam" id="3.10.50.10:FF:000003">
    <property type="entry name" value="Class V chitinase CHIT5b"/>
    <property type="match status" value="1"/>
</dbReference>
<gene>
    <name evidence="8" type="ORF">OCTVUL_1B007080</name>
</gene>
<dbReference type="AlphaFoldDB" id="A0AA36BX10"/>
<dbReference type="EMBL" id="OX597840">
    <property type="protein sequence ID" value="CAI9741915.1"/>
    <property type="molecule type" value="Genomic_DNA"/>
</dbReference>
<comment type="similarity">
    <text evidence="6">Belongs to the glycosyl hydrolase 18 family.</text>
</comment>
<dbReference type="InterPro" id="IPR001223">
    <property type="entry name" value="Glyco_hydro18_cat"/>
</dbReference>
<sequence length="421" mass="48039">MGYYQLFSLAGLINQPYGRRYSSQDHHVLMERRKHFWIFISTMLRTVIYILAVVCLNSVIADSASSEKIVCYYATGLSNYSTPLPPGLDPTLCTHLILIGSSIIDGQIKPQKPTDPQVYYEKIPLMKKLNPQLKVLLCNGGNFNGVLATSQNRSRFANSSLPILRKYGFDGLDLDFEFPAWNGLPKYQKHSFSLLLMELHALFQQEAALTNRPRLMLTAAVVSTKEITDASYEVPILAKVLDFINLMCYDYHAFAYYDPFTGFNSPLYPEKHDSIYGNRSIVFSANYWILKGMPKSKVVVGIPLYGHSYKLVFKGSHGVHALSYGRGENGGFVTYPQVCKYLQSNFTRVFYEQCQVPYMYKDHLWISYEDEESLSIKVNWIKSHGYPGIMVYSMNYDDYLGVCDGGKTKNPLLKIINKFRL</sequence>
<feature type="domain" description="GH18" evidence="7">
    <location>
        <begin position="67"/>
        <end position="421"/>
    </location>
</feature>
<dbReference type="GO" id="GO:0004568">
    <property type="term" value="F:chitinase activity"/>
    <property type="evidence" value="ECO:0007669"/>
    <property type="project" value="TreeGrafter"/>
</dbReference>
<evidence type="ECO:0000256" key="3">
    <source>
        <dbReference type="ARBA" id="ARBA00023180"/>
    </source>
</evidence>
<dbReference type="InterPro" id="IPR029070">
    <property type="entry name" value="Chitinase_insertion_sf"/>
</dbReference>
<dbReference type="SMART" id="SM00636">
    <property type="entry name" value="Glyco_18"/>
    <property type="match status" value="1"/>
</dbReference>
<dbReference type="PANTHER" id="PTHR11177">
    <property type="entry name" value="CHITINASE"/>
    <property type="match status" value="1"/>
</dbReference>
<protein>
    <submittedName>
        <fullName evidence="8">Acidic mammalian chitinase-like</fullName>
    </submittedName>
</protein>
<evidence type="ECO:0000256" key="6">
    <source>
        <dbReference type="RuleBase" id="RU004453"/>
    </source>
</evidence>
<keyword evidence="1" id="KW-0732">Signal</keyword>
<dbReference type="GO" id="GO:0006032">
    <property type="term" value="P:chitin catabolic process"/>
    <property type="evidence" value="ECO:0007669"/>
    <property type="project" value="TreeGrafter"/>
</dbReference>
<accession>A0AA36BX10</accession>
<name>A0AA36BX10_OCTVU</name>
<dbReference type="PROSITE" id="PS51910">
    <property type="entry name" value="GH18_2"/>
    <property type="match status" value="1"/>
</dbReference>
<keyword evidence="9" id="KW-1185">Reference proteome</keyword>
<dbReference type="GO" id="GO:0005975">
    <property type="term" value="P:carbohydrate metabolic process"/>
    <property type="evidence" value="ECO:0007669"/>
    <property type="project" value="InterPro"/>
</dbReference>
<dbReference type="Pfam" id="PF00704">
    <property type="entry name" value="Glyco_hydro_18"/>
    <property type="match status" value="1"/>
</dbReference>
<dbReference type="InterPro" id="IPR017853">
    <property type="entry name" value="GH"/>
</dbReference>
<dbReference type="GO" id="GO:0005576">
    <property type="term" value="C:extracellular region"/>
    <property type="evidence" value="ECO:0007669"/>
    <property type="project" value="TreeGrafter"/>
</dbReference>
<keyword evidence="3" id="KW-0325">Glycoprotein</keyword>